<feature type="transmembrane region" description="Helical" evidence="19">
    <location>
        <begin position="250"/>
        <end position="268"/>
    </location>
</feature>
<dbReference type="EMBL" id="AF275348">
    <property type="protein sequence ID" value="AAG27224.1"/>
    <property type="molecule type" value="Genomic_DNA"/>
</dbReference>
<evidence type="ECO:0000256" key="14">
    <source>
        <dbReference type="ARBA" id="ARBA00022989"/>
    </source>
</evidence>
<feature type="transmembrane region" description="Helical" evidence="19">
    <location>
        <begin position="12"/>
        <end position="29"/>
    </location>
</feature>
<organismHost>
    <name type="scientific">Chlorocebus aethiops</name>
    <name type="common">Green monkey</name>
    <name type="synonym">Cercopithecus aethiops</name>
    <dbReference type="NCBI Taxonomy" id="9534"/>
</organismHost>
<evidence type="ECO:0000256" key="8">
    <source>
        <dbReference type="ARBA" id="ARBA00022612"/>
    </source>
</evidence>
<proteinExistence type="inferred from homology"/>
<keyword evidence="14 19" id="KW-1133">Transmembrane helix</keyword>
<evidence type="ECO:0000256" key="1">
    <source>
        <dbReference type="ARBA" id="ARBA00004252"/>
    </source>
</evidence>
<keyword evidence="17" id="KW-0325">Glycoprotein</keyword>
<dbReference type="RefSeq" id="NP_077419.1">
    <property type="nucleotide sequence ID" value="NC_002686.2"/>
</dbReference>
<keyword evidence="10" id="KW-0732">Signal</keyword>
<keyword evidence="12" id="KW-1043">Host membrane</keyword>
<evidence type="ECO:0000256" key="19">
    <source>
        <dbReference type="SAM" id="Phobius"/>
    </source>
</evidence>
<keyword evidence="16 19" id="KW-0472">Membrane</keyword>
<sequence length="337" mass="38376">MQALGIKTEHFIIVCLLMTYLLFVLWYTSRIQFRNVCVYATAPVQGGKVIWNLYNSSLIYVTVTNHSLFLDGLSGYDDSCRKDLINGDSILPTVFSSPLHEKIRVVLGTRNCRAYMWCVHLKIIIINLFVYAVYLQCRRVRRMFGPFRKACEFISPMSYSLQYTTSVISTTFLKFPYNKLTKLLHEVESQRNAISSMFMYDPISFLCLNKLIGLLIAFEIFVHIISGCVLLTLGIVYTPCSLLYPLYVRIVAWMFTGLIFGVEMVACVRSKSNNENNENNGSTVNPKGLHGVCTACCATVISGLAVKCIYVAVFAIAVIVFMHYEQRVQVSLFWHIR</sequence>
<dbReference type="GO" id="GO:0039700">
    <property type="term" value="P:fusion of viral membrane with host outer nuclear membrane"/>
    <property type="evidence" value="ECO:0007669"/>
    <property type="project" value="UniProtKB-KW"/>
</dbReference>
<dbReference type="GO" id="GO:0044175">
    <property type="term" value="C:host cell endosome membrane"/>
    <property type="evidence" value="ECO:0007669"/>
    <property type="project" value="UniProtKB-SubCell"/>
</dbReference>
<dbReference type="Proteomes" id="UP000159358">
    <property type="component" value="Segment"/>
</dbReference>
<evidence type="ECO:0000256" key="12">
    <source>
        <dbReference type="ARBA" id="ARBA00022870"/>
    </source>
</evidence>
<dbReference type="GO" id="GO:0020002">
    <property type="term" value="C:host cell plasma membrane"/>
    <property type="evidence" value="ECO:0007669"/>
    <property type="project" value="UniProtKB-SubCell"/>
</dbReference>
<dbReference type="Pfam" id="PF01621">
    <property type="entry name" value="Fusion_gly_K"/>
    <property type="match status" value="1"/>
</dbReference>
<name>Q9E211_CHV9D</name>
<evidence type="ECO:0000256" key="18">
    <source>
        <dbReference type="ARBA" id="ARBA00023213"/>
    </source>
</evidence>
<accession>Q9E211</accession>
<feature type="transmembrane region" description="Helical" evidence="19">
    <location>
        <begin position="114"/>
        <end position="134"/>
    </location>
</feature>
<protein>
    <recommendedName>
        <fullName evidence="6">Envelope glycoprotein K</fullName>
    </recommendedName>
</protein>
<evidence type="ECO:0000256" key="13">
    <source>
        <dbReference type="ARBA" id="ARBA00022959"/>
    </source>
</evidence>
<feature type="transmembrane region" description="Helical" evidence="19">
    <location>
        <begin position="289"/>
        <end position="322"/>
    </location>
</feature>
<dbReference type="GO" id="GO:0016020">
    <property type="term" value="C:membrane"/>
    <property type="evidence" value="ECO:0007669"/>
    <property type="project" value="InterPro"/>
</dbReference>
<evidence type="ECO:0000256" key="2">
    <source>
        <dbReference type="ARBA" id="ARBA00004330"/>
    </source>
</evidence>
<keyword evidence="18" id="KW-1180">Syncytium formation induced by viral infection</keyword>
<comment type="similarity">
    <text evidence="4">Belongs to the alphaherpesvirinae glycoprotein K family.</text>
</comment>
<evidence type="ECO:0000256" key="10">
    <source>
        <dbReference type="ARBA" id="ARBA00022729"/>
    </source>
</evidence>
<evidence type="ECO:0000256" key="5">
    <source>
        <dbReference type="ARBA" id="ARBA00011115"/>
    </source>
</evidence>
<comment type="subunit">
    <text evidence="5">Interacts (via UL20 interaction region) with protein UL20 homolog (via N-terminus); this interaction probably plays a role in the coordinate transport of protein UL20 homolog and gK to the trans-Golgi network (TGN), and is required for the cell surface expression of gK.</text>
</comment>
<evidence type="ECO:0000256" key="9">
    <source>
        <dbReference type="ARBA" id="ARBA00022692"/>
    </source>
</evidence>
<dbReference type="KEGG" id="vg:920541"/>
<keyword evidence="21" id="KW-1185">Reference proteome</keyword>
<comment type="subcellular location">
    <subcellularLocation>
        <location evidence="1">Host Golgi apparatus membrane</location>
        <topology evidence="1">Multi-pass membrane protein</topology>
    </subcellularLocation>
    <subcellularLocation>
        <location evidence="3">Host cell membrane</location>
        <topology evidence="3">Multi-pass membrane protein</topology>
    </subcellularLocation>
    <subcellularLocation>
        <location evidence="2">Host endosome membrane</location>
        <topology evidence="2">Multi-pass membrane protein</topology>
    </subcellularLocation>
</comment>
<reference evidence="20 21" key="1">
    <citation type="journal article" date="2001" name="Virology">
        <title>The DNA sequence of the simian varicella virus genome.</title>
        <authorList>
            <person name="Gray W.L."/>
            <person name="Starnes H.B."/>
            <person name="White M.W."/>
            <person name="Mahalingam R."/>
        </authorList>
    </citation>
    <scope>NUCLEOTIDE SEQUENCE [LARGE SCALE GENOMIC DNA]</scope>
</reference>
<dbReference type="GO" id="GO:0044178">
    <property type="term" value="C:host cell Golgi membrane"/>
    <property type="evidence" value="ECO:0007669"/>
    <property type="project" value="UniProtKB-SubCell"/>
</dbReference>
<keyword evidence="11" id="KW-1040">Host Golgi apparatus</keyword>
<evidence type="ECO:0000256" key="7">
    <source>
        <dbReference type="ARBA" id="ARBA00022511"/>
    </source>
</evidence>
<evidence type="ECO:0000256" key="16">
    <source>
        <dbReference type="ARBA" id="ARBA00023136"/>
    </source>
</evidence>
<keyword evidence="9 19" id="KW-0812">Transmembrane</keyword>
<keyword evidence="15" id="KW-1039">Host endosome</keyword>
<feature type="transmembrane region" description="Helical" evidence="19">
    <location>
        <begin position="211"/>
        <end position="238"/>
    </location>
</feature>
<keyword evidence="8" id="KW-1188">Viral release from host cell</keyword>
<keyword evidence="13" id="KW-1181">Viral primary envelope fusion with host outer nuclear membrane</keyword>
<evidence type="ECO:0000256" key="3">
    <source>
        <dbReference type="ARBA" id="ARBA00004598"/>
    </source>
</evidence>
<evidence type="ECO:0000256" key="6">
    <source>
        <dbReference type="ARBA" id="ARBA00013975"/>
    </source>
</evidence>
<evidence type="ECO:0000256" key="17">
    <source>
        <dbReference type="ARBA" id="ARBA00023180"/>
    </source>
</evidence>
<keyword evidence="7" id="KW-1032">Host cell membrane</keyword>
<evidence type="ECO:0000313" key="20">
    <source>
        <dbReference type="EMBL" id="AAG27224.1"/>
    </source>
</evidence>
<evidence type="ECO:0000256" key="11">
    <source>
        <dbReference type="ARBA" id="ARBA00022812"/>
    </source>
</evidence>
<evidence type="ECO:0000313" key="21">
    <source>
        <dbReference type="Proteomes" id="UP000159358"/>
    </source>
</evidence>
<dbReference type="GeneID" id="920541"/>
<dbReference type="InterPro" id="IPR002567">
    <property type="entry name" value="GK"/>
</dbReference>
<dbReference type="GO" id="GO:0060141">
    <property type="term" value="P:symbiont-mediated induction of syncytium formation"/>
    <property type="evidence" value="ECO:0007669"/>
    <property type="project" value="UniProtKB-KW"/>
</dbReference>
<evidence type="ECO:0000256" key="4">
    <source>
        <dbReference type="ARBA" id="ARBA00007266"/>
    </source>
</evidence>
<organism evidence="20 21">
    <name type="scientific">Cercopithecine herpesvirus 9 (strain DHV)</name>
    <name type="common">CeHV-9</name>
    <name type="synonym">Simian varicella virus</name>
    <dbReference type="NCBI Taxonomy" id="36348"/>
    <lineage>
        <taxon>Viruses</taxon>
        <taxon>Duplodnaviria</taxon>
        <taxon>Heunggongvirae</taxon>
        <taxon>Peploviricota</taxon>
        <taxon>Herviviricetes</taxon>
        <taxon>Herpesvirales</taxon>
        <taxon>Orthoherpesviridae</taxon>
        <taxon>Alphaherpesvirinae</taxon>
        <taxon>Varicellovirus</taxon>
        <taxon>Varicellovirus cercopithecinealpha9</taxon>
    </lineage>
</organism>
<evidence type="ECO:0000256" key="15">
    <source>
        <dbReference type="ARBA" id="ARBA00023046"/>
    </source>
</evidence>